<dbReference type="InterPro" id="IPR043724">
    <property type="entry name" value="DUF5666"/>
</dbReference>
<reference evidence="2" key="1">
    <citation type="submission" date="2018-06" db="EMBL/GenBank/DDBJ databases">
        <authorList>
            <person name="Zhirakovskaya E."/>
        </authorList>
    </citation>
    <scope>NUCLEOTIDE SEQUENCE</scope>
</reference>
<evidence type="ECO:0000259" key="1">
    <source>
        <dbReference type="Pfam" id="PF18914"/>
    </source>
</evidence>
<accession>A0A3B0WX53</accession>
<feature type="non-terminal residue" evidence="2">
    <location>
        <position position="253"/>
    </location>
</feature>
<evidence type="ECO:0000313" key="2">
    <source>
        <dbReference type="EMBL" id="VAW57040.1"/>
    </source>
</evidence>
<organism evidence="2">
    <name type="scientific">hydrothermal vent metagenome</name>
    <dbReference type="NCBI Taxonomy" id="652676"/>
    <lineage>
        <taxon>unclassified sequences</taxon>
        <taxon>metagenomes</taxon>
        <taxon>ecological metagenomes</taxon>
    </lineage>
</organism>
<feature type="domain" description="DUF5666" evidence="1">
    <location>
        <begin position="187"/>
        <end position="242"/>
    </location>
</feature>
<feature type="domain" description="DUF5666" evidence="1">
    <location>
        <begin position="118"/>
        <end position="172"/>
    </location>
</feature>
<gene>
    <name evidence="2" type="ORF">MNBD_GAMMA07-1421</name>
</gene>
<feature type="domain" description="DUF5666" evidence="1">
    <location>
        <begin position="43"/>
        <end position="102"/>
    </location>
</feature>
<dbReference type="Pfam" id="PF18914">
    <property type="entry name" value="DUF5666"/>
    <property type="match status" value="3"/>
</dbReference>
<sequence>MSTQMKQLYYILSLIGFLTLINCGGSNSLGALVGIGGSGFISTGTVTSFGSVFVNGVEFDTNSSTFSIDDLDGTQQDLRIGMVVQVSGSINADGVTGTATHINYGENLSGAVSNLVITATGVQFTILQQTVMVSATDTNFEGMVFADLVEGSVLEVSGFYNQSGFLKATYIEFKAVNSNGDTVVEIKGQINGLTGNRFQVQGVDVDGTAANLTDLPNGLQNNTFVKVEGTYANGVIAATEIKGQDSLSEEEDV</sequence>
<proteinExistence type="predicted"/>
<name>A0A3B0WX53_9ZZZZ</name>
<protein>
    <recommendedName>
        <fullName evidence="1">DUF5666 domain-containing protein</fullName>
    </recommendedName>
</protein>
<dbReference type="EMBL" id="UOFF01000319">
    <property type="protein sequence ID" value="VAW57040.1"/>
    <property type="molecule type" value="Genomic_DNA"/>
</dbReference>
<dbReference type="AlphaFoldDB" id="A0A3B0WX53"/>